<dbReference type="Pfam" id="PF01194">
    <property type="entry name" value="RNA_pol_N"/>
    <property type="match status" value="1"/>
</dbReference>
<dbReference type="GO" id="GO:0006366">
    <property type="term" value="P:transcription by RNA polymerase II"/>
    <property type="evidence" value="ECO:0007669"/>
    <property type="project" value="TreeGrafter"/>
</dbReference>
<dbReference type="PANTHER" id="PTHR23431:SF11">
    <property type="entry name" value="DNA-DIRECTED RNA POLYMERASES I, II, AND III SUBUNIT RPABC5"/>
    <property type="match status" value="1"/>
</dbReference>
<dbReference type="Proteomes" id="UP000472240">
    <property type="component" value="Chromosome 2"/>
</dbReference>
<reference evidence="1 2" key="1">
    <citation type="journal article" date="2015" name="Annu Rev Anim Biosci">
        <title>The Genome 10K Project: a way forward.</title>
        <authorList>
            <person name="Koepfli K.P."/>
            <person name="Paten B."/>
            <person name="O'Brien S.J."/>
            <person name="Koepfli K.P."/>
            <person name="Paten B."/>
            <person name="Antunes A."/>
            <person name="Belov K."/>
            <person name="Bustamante C."/>
            <person name="Castoe T.A."/>
            <person name="Clawson H."/>
            <person name="Crawford A.J."/>
            <person name="Diekhans M."/>
            <person name="Distel D."/>
            <person name="Durbin R."/>
            <person name="Earl D."/>
            <person name="Fujita M.K."/>
            <person name="Gamble T."/>
            <person name="Georges A."/>
            <person name="Gemmell N."/>
            <person name="Gilbert M.T."/>
            <person name="Graves J.M."/>
            <person name="Green R.E."/>
            <person name="Hickey G."/>
            <person name="Jarvis E.D."/>
            <person name="Johnson W."/>
            <person name="Komissarov A."/>
            <person name="Korf I."/>
            <person name="Kuhn R."/>
            <person name="Larkin D.M."/>
            <person name="Lewin H."/>
            <person name="Lopez J.V."/>
            <person name="Ma J."/>
            <person name="Marques-Bonet T."/>
            <person name="Miller W."/>
            <person name="Murphy R."/>
            <person name="Pevzner P."/>
            <person name="Shapiro B."/>
            <person name="Steiner C."/>
            <person name="Tamazian G."/>
            <person name="Venkatesh B."/>
            <person name="Wang J."/>
            <person name="Wayne R."/>
            <person name="Wiley E."/>
            <person name="Yang H."/>
            <person name="Zhang G."/>
            <person name="Haussler D."/>
            <person name="Ryder O."/>
            <person name="O'Brien S.J."/>
        </authorList>
    </citation>
    <scope>NUCLEOTIDE SEQUENCE</scope>
</reference>
<accession>A0A671DLZ6</accession>
<dbReference type="GO" id="GO:0042797">
    <property type="term" value="P:tRNA transcription by RNA polymerase III"/>
    <property type="evidence" value="ECO:0007669"/>
    <property type="project" value="TreeGrafter"/>
</dbReference>
<dbReference type="GO" id="GO:0005666">
    <property type="term" value="C:RNA polymerase III complex"/>
    <property type="evidence" value="ECO:0007669"/>
    <property type="project" value="TreeGrafter"/>
</dbReference>
<reference evidence="2" key="3">
    <citation type="submission" date="2018-12" db="EMBL/GenBank/DDBJ databases">
        <title>G10K-VGP greater horseshoe bat female genome, primary haplotype.</title>
        <authorList>
            <person name="Teeling E."/>
            <person name="Myers G."/>
            <person name="Vernes S."/>
            <person name="Pippel M."/>
            <person name="Winkler S."/>
            <person name="Fedrigo O."/>
            <person name="Rhie A."/>
            <person name="Koren S."/>
            <person name="Phillippy A."/>
            <person name="Lewin H."/>
            <person name="Damas J."/>
            <person name="Howe K."/>
            <person name="Mountcastle J."/>
            <person name="Jarvis E.D."/>
        </authorList>
    </citation>
    <scope>NUCLEOTIDE SEQUENCE [LARGE SCALE GENOMIC DNA]</scope>
</reference>
<name>A0A671DLZ6_RHIFE</name>
<dbReference type="InterPro" id="IPR023580">
    <property type="entry name" value="RNA_pol_su_RPB10"/>
</dbReference>
<proteinExistence type="predicted"/>
<reference evidence="1 2" key="2">
    <citation type="journal article" date="2018" name="Annu Rev Anim Biosci">
        <title>Bat Biology, Genomes, and the Bat1K Project: To Generate Chromosome-Level Genomes for All Living Bat Species.</title>
        <authorList>
            <person name="Teeling E.C."/>
            <person name="Vernes S.C."/>
            <person name="Davalos L.M."/>
            <person name="Ray D.A."/>
            <person name="Gilbert M.T.P."/>
            <person name="Myers E."/>
        </authorList>
    </citation>
    <scope>NUCLEOTIDE SEQUENCE</scope>
</reference>
<dbReference type="InParanoid" id="A0A671DLZ6"/>
<dbReference type="GO" id="GO:0005736">
    <property type="term" value="C:RNA polymerase I complex"/>
    <property type="evidence" value="ECO:0007669"/>
    <property type="project" value="TreeGrafter"/>
</dbReference>
<evidence type="ECO:0008006" key="3">
    <source>
        <dbReference type="Google" id="ProtNLM"/>
    </source>
</evidence>
<keyword evidence="2" id="KW-1185">Reference proteome</keyword>
<evidence type="ECO:0000313" key="1">
    <source>
        <dbReference type="Ensembl" id="ENSRFEP00010002146.1"/>
    </source>
</evidence>
<dbReference type="Gene3D" id="1.10.10.60">
    <property type="entry name" value="Homeodomain-like"/>
    <property type="match status" value="1"/>
</dbReference>
<dbReference type="GO" id="GO:0005665">
    <property type="term" value="C:RNA polymerase II, core complex"/>
    <property type="evidence" value="ECO:0007669"/>
    <property type="project" value="TreeGrafter"/>
</dbReference>
<dbReference type="GO" id="GO:0003899">
    <property type="term" value="F:DNA-directed RNA polymerase activity"/>
    <property type="evidence" value="ECO:0007669"/>
    <property type="project" value="InterPro"/>
</dbReference>
<dbReference type="PANTHER" id="PTHR23431">
    <property type="entry name" value="DNA-DIRECTED RNA POLYMERASES I, II, AND III SUBUNIT RPABC5 FAMILY MEMBER"/>
    <property type="match status" value="1"/>
</dbReference>
<evidence type="ECO:0000313" key="2">
    <source>
        <dbReference type="Proteomes" id="UP000472240"/>
    </source>
</evidence>
<dbReference type="GO" id="GO:0003677">
    <property type="term" value="F:DNA binding"/>
    <property type="evidence" value="ECO:0007669"/>
    <property type="project" value="InterPro"/>
</dbReference>
<dbReference type="SUPFAM" id="SSF46924">
    <property type="entry name" value="RNA polymerase subunit RPB10"/>
    <property type="match status" value="1"/>
</dbReference>
<protein>
    <recommendedName>
        <fullName evidence="3">DNA-directed RNA polymerases I, II, and III subunit RPABC5</fullName>
    </recommendedName>
</protein>
<dbReference type="Ensembl" id="ENSRFET00010002371.1">
    <property type="protein sequence ID" value="ENSRFEP00010002146.1"/>
    <property type="gene ID" value="ENSRFEG00010001573.1"/>
</dbReference>
<dbReference type="InterPro" id="IPR000268">
    <property type="entry name" value="RPABC5/Rpb10"/>
</dbReference>
<dbReference type="GO" id="GO:0008270">
    <property type="term" value="F:zinc ion binding"/>
    <property type="evidence" value="ECO:0007669"/>
    <property type="project" value="TreeGrafter"/>
</dbReference>
<sequence length="86" mass="9353">MAGGRTLRGPAGCHPASVIIPARCFTCGKITGNKWEAYLRLLRTEDSKGDTLDTLGLKRSHSHCLLLAMGTWPRKFVPLGNSPPCF</sequence>
<reference evidence="1" key="5">
    <citation type="submission" date="2025-09" db="UniProtKB">
        <authorList>
            <consortium name="Ensembl"/>
        </authorList>
    </citation>
    <scope>IDENTIFICATION</scope>
</reference>
<dbReference type="AlphaFoldDB" id="A0A671DLZ6"/>
<organism evidence="1 2">
    <name type="scientific">Rhinolophus ferrumequinum</name>
    <name type="common">Greater horseshoe bat</name>
    <dbReference type="NCBI Taxonomy" id="59479"/>
    <lineage>
        <taxon>Eukaryota</taxon>
        <taxon>Metazoa</taxon>
        <taxon>Chordata</taxon>
        <taxon>Craniata</taxon>
        <taxon>Vertebrata</taxon>
        <taxon>Euteleostomi</taxon>
        <taxon>Mammalia</taxon>
        <taxon>Eutheria</taxon>
        <taxon>Laurasiatheria</taxon>
        <taxon>Chiroptera</taxon>
        <taxon>Yinpterochiroptera</taxon>
        <taxon>Rhinolophoidea</taxon>
        <taxon>Rhinolophidae</taxon>
        <taxon>Rhinolophinae</taxon>
        <taxon>Rhinolophus</taxon>
    </lineage>
</organism>
<reference evidence="1" key="4">
    <citation type="submission" date="2025-08" db="UniProtKB">
        <authorList>
            <consortium name="Ensembl"/>
        </authorList>
    </citation>
    <scope>IDENTIFICATION</scope>
</reference>
<dbReference type="GO" id="GO:0006360">
    <property type="term" value="P:transcription by RNA polymerase I"/>
    <property type="evidence" value="ECO:0007669"/>
    <property type="project" value="TreeGrafter"/>
</dbReference>